<feature type="non-terminal residue" evidence="1">
    <location>
        <position position="1"/>
    </location>
</feature>
<evidence type="ECO:0000313" key="1">
    <source>
        <dbReference type="EMBL" id="KAJ7327542.1"/>
    </source>
</evidence>
<gene>
    <name evidence="1" type="ORF">DFH08DRAFT_649659</name>
</gene>
<dbReference type="AlphaFoldDB" id="A0AAD6ZKL8"/>
<dbReference type="GO" id="GO:0003676">
    <property type="term" value="F:nucleic acid binding"/>
    <property type="evidence" value="ECO:0007669"/>
    <property type="project" value="InterPro"/>
</dbReference>
<dbReference type="Gene3D" id="3.30.420.10">
    <property type="entry name" value="Ribonuclease H-like superfamily/Ribonuclease H"/>
    <property type="match status" value="1"/>
</dbReference>
<name>A0AAD6ZKL8_9AGAR</name>
<dbReference type="InterPro" id="IPR036397">
    <property type="entry name" value="RNaseH_sf"/>
</dbReference>
<organism evidence="1 2">
    <name type="scientific">Mycena albidolilacea</name>
    <dbReference type="NCBI Taxonomy" id="1033008"/>
    <lineage>
        <taxon>Eukaryota</taxon>
        <taxon>Fungi</taxon>
        <taxon>Dikarya</taxon>
        <taxon>Basidiomycota</taxon>
        <taxon>Agaricomycotina</taxon>
        <taxon>Agaricomycetes</taxon>
        <taxon>Agaricomycetidae</taxon>
        <taxon>Agaricales</taxon>
        <taxon>Marasmiineae</taxon>
        <taxon>Mycenaceae</taxon>
        <taxon>Mycena</taxon>
    </lineage>
</organism>
<dbReference type="Proteomes" id="UP001218218">
    <property type="component" value="Unassembled WGS sequence"/>
</dbReference>
<accession>A0AAD6ZKL8</accession>
<keyword evidence="2" id="KW-1185">Reference proteome</keyword>
<dbReference type="EMBL" id="JARIHO010000041">
    <property type="protein sequence ID" value="KAJ7327542.1"/>
    <property type="molecule type" value="Genomic_DNA"/>
</dbReference>
<dbReference type="SUPFAM" id="SSF53098">
    <property type="entry name" value="Ribonuclease H-like"/>
    <property type="match status" value="1"/>
</dbReference>
<proteinExistence type="predicted"/>
<reference evidence="1" key="1">
    <citation type="submission" date="2023-03" db="EMBL/GenBank/DDBJ databases">
        <title>Massive genome expansion in bonnet fungi (Mycena s.s.) driven by repeated elements and novel gene families across ecological guilds.</title>
        <authorList>
            <consortium name="Lawrence Berkeley National Laboratory"/>
            <person name="Harder C.B."/>
            <person name="Miyauchi S."/>
            <person name="Viragh M."/>
            <person name="Kuo A."/>
            <person name="Thoen E."/>
            <person name="Andreopoulos B."/>
            <person name="Lu D."/>
            <person name="Skrede I."/>
            <person name="Drula E."/>
            <person name="Henrissat B."/>
            <person name="Morin E."/>
            <person name="Kohler A."/>
            <person name="Barry K."/>
            <person name="LaButti K."/>
            <person name="Morin E."/>
            <person name="Salamov A."/>
            <person name="Lipzen A."/>
            <person name="Mereny Z."/>
            <person name="Hegedus B."/>
            <person name="Baldrian P."/>
            <person name="Stursova M."/>
            <person name="Weitz H."/>
            <person name="Taylor A."/>
            <person name="Grigoriev I.V."/>
            <person name="Nagy L.G."/>
            <person name="Martin F."/>
            <person name="Kauserud H."/>
        </authorList>
    </citation>
    <scope>NUCLEOTIDE SEQUENCE</scope>
    <source>
        <strain evidence="1">CBHHK002</strain>
    </source>
</reference>
<sequence>MSWLNFNLVPYIAHIRILPETQVATQQGVQTRDLISYLAGVKCWARRHKTTVYALKRDQMKGFDYLSPQGMYDAVLGHHYLNDLSANDPDTLVISSANARKGDPHLIDDDLSARVIMVEATDDSYLFARTLPALQRNALAMERFQYAYGWLTQWKKSMAYVLEPESDPPTFADFDSVTTTPGANPLDITKHRVAVRSNELEFLRTMVDDPHTRYEELKEFINNFTFPKFLRRPPITLLRKIVKQNIISRARAILSMQPIKRADAGKLDKALKTLIHRESGMPFEPNPDVLTLPTELHGLDFPSITFINDAAANALWASDGSMIPAAASTFDDKSVTAAITGPRTLVLKIEGRNISILHGELVGIILALTLSDPKVPSTLYTDHLNSVRIIDDSKTIIDQAPRLRTLNGRSYYRWILALATNNPLRITYTPGHSDEVSLPARLNHEADHYASSAQRQAREILPAPIPTFFMDEYTFYSHDDGWIESSITTYLHKSKSRSASRTLANGHQHRMALHLYDPRPPPEFPYTHAYSAYSALVQLYARSGQLPTADLLHSRKLLPSARCRMGCDAIEDAHHIFVHCRRYDAWRKATADELHKRAKAKLIEKGFEE</sequence>
<evidence type="ECO:0000313" key="2">
    <source>
        <dbReference type="Proteomes" id="UP001218218"/>
    </source>
</evidence>
<protein>
    <submittedName>
        <fullName evidence="1">Uncharacterized protein</fullName>
    </submittedName>
</protein>
<dbReference type="InterPro" id="IPR012337">
    <property type="entry name" value="RNaseH-like_sf"/>
</dbReference>
<comment type="caution">
    <text evidence="1">The sequence shown here is derived from an EMBL/GenBank/DDBJ whole genome shotgun (WGS) entry which is preliminary data.</text>
</comment>